<dbReference type="Gene3D" id="3.40.50.2300">
    <property type="match status" value="2"/>
</dbReference>
<dbReference type="Pfam" id="PF04392">
    <property type="entry name" value="ABC_sub_bind"/>
    <property type="match status" value="1"/>
</dbReference>
<evidence type="ECO:0000313" key="2">
    <source>
        <dbReference type="Proteomes" id="UP000192907"/>
    </source>
</evidence>
<gene>
    <name evidence="1" type="ORF">SAMN06296036_113147</name>
</gene>
<keyword evidence="2" id="KW-1185">Reference proteome</keyword>
<dbReference type="PANTHER" id="PTHR35271:SF1">
    <property type="entry name" value="ABC TRANSPORTER, SUBSTRATE-BINDING LIPOPROTEIN"/>
    <property type="match status" value="1"/>
</dbReference>
<name>A0A1Y6CBW7_9BACT</name>
<evidence type="ECO:0000313" key="1">
    <source>
        <dbReference type="EMBL" id="SMF44728.1"/>
    </source>
</evidence>
<organism evidence="1 2">
    <name type="scientific">Pseudobacteriovorax antillogorgiicola</name>
    <dbReference type="NCBI Taxonomy" id="1513793"/>
    <lineage>
        <taxon>Bacteria</taxon>
        <taxon>Pseudomonadati</taxon>
        <taxon>Bdellovibrionota</taxon>
        <taxon>Oligoflexia</taxon>
        <taxon>Oligoflexales</taxon>
        <taxon>Pseudobacteriovoracaceae</taxon>
        <taxon>Pseudobacteriovorax</taxon>
    </lineage>
</organism>
<reference evidence="2" key="1">
    <citation type="submission" date="2017-04" db="EMBL/GenBank/DDBJ databases">
        <authorList>
            <person name="Varghese N."/>
            <person name="Submissions S."/>
        </authorList>
    </citation>
    <scope>NUCLEOTIDE SEQUENCE [LARGE SCALE GENOMIC DNA]</scope>
    <source>
        <strain evidence="2">RKEM611</strain>
    </source>
</reference>
<dbReference type="RefSeq" id="WP_132321231.1">
    <property type="nucleotide sequence ID" value="NZ_FWZT01000013.1"/>
</dbReference>
<dbReference type="EMBL" id="FWZT01000013">
    <property type="protein sequence ID" value="SMF44728.1"/>
    <property type="molecule type" value="Genomic_DNA"/>
</dbReference>
<proteinExistence type="predicted"/>
<dbReference type="STRING" id="1513793.SAMN06296036_113147"/>
<protein>
    <submittedName>
        <fullName evidence="1">ABC transporter substrate binding protein</fullName>
    </submittedName>
</protein>
<dbReference type="InterPro" id="IPR007487">
    <property type="entry name" value="ABC_transpt-TYRBP-like"/>
</dbReference>
<accession>A0A1Y6CBW7</accession>
<dbReference type="Proteomes" id="UP000192907">
    <property type="component" value="Unassembled WGS sequence"/>
</dbReference>
<sequence length="319" mass="35717">MKFSLLNILSWMMLLTMSQNLYGAEVMIVRSEGKDFEAFAKLLKQEMGADLDYGETVIDRDTEAKDLYNDHIKASKLVILLDNVAVAKAKELVAQDKKLPPMVATMALNLKKELDDIEGIAGVGYEVSGFTIVSELNKIIKKKIRKVKVLYRKSSSEELISDAKRYLKRENIELVTVNVEKGDQDDINDEVAKEVENASDSADALWVMLDSKLINKKTFVKVWIQESKKQSIPFLCGVEKFSLPPINMCAFSAYPNASGLAAHVSDMALSILDGDASPEDYGVEYMVSNDKVLNKEILERLNIKIKNRKVDGLRIVGED</sequence>
<dbReference type="PANTHER" id="PTHR35271">
    <property type="entry name" value="ABC TRANSPORTER, SUBSTRATE-BINDING LIPOPROTEIN-RELATED"/>
    <property type="match status" value="1"/>
</dbReference>
<dbReference type="AlphaFoldDB" id="A0A1Y6CBW7"/>